<dbReference type="Gene3D" id="1.10.10.10">
    <property type="entry name" value="Winged helix-like DNA-binding domain superfamily/Winged helix DNA-binding domain"/>
    <property type="match status" value="1"/>
</dbReference>
<dbReference type="InterPro" id="IPR036388">
    <property type="entry name" value="WH-like_DNA-bd_sf"/>
</dbReference>
<dbReference type="SMART" id="SM00346">
    <property type="entry name" value="HTH_ICLR"/>
    <property type="match status" value="1"/>
</dbReference>
<proteinExistence type="predicted"/>
<dbReference type="PANTHER" id="PTHR30136:SF24">
    <property type="entry name" value="HTH-TYPE TRANSCRIPTIONAL REPRESSOR ALLR"/>
    <property type="match status" value="1"/>
</dbReference>
<sequence length="227" mass="24488">MTEETKPVGAKTLDNGLRVLEAVAAESRGLTLTELAAQTHLHATVVFRLLQTLEVHRLIRRDENKRYFSGSGLISLAATVDIDLKALVSPYLQRLSNLTQASSYVMICISDTQVMAEQVVQPMMHLPYVTFSAGSIHAIDQGSGGRAILAGRAPSQLDSAEVKIDRERGFSISHGEVLPNVFGVAAPLILPDRFPEASIGVSLLDDGNLDAIAGLVRDFAKEISLQI</sequence>
<dbReference type="Proteomes" id="UP000076929">
    <property type="component" value="Chromosome"/>
</dbReference>
<evidence type="ECO:0000313" key="4">
    <source>
        <dbReference type="EMBL" id="ANE02844.1"/>
    </source>
</evidence>
<gene>
    <name evidence="4" type="ORF">ccrud_00440</name>
</gene>
<dbReference type="RefSeq" id="WP_066563315.1">
    <property type="nucleotide sequence ID" value="NZ_CP015622.1"/>
</dbReference>
<dbReference type="SUPFAM" id="SSF46785">
    <property type="entry name" value="Winged helix' DNA-binding domain"/>
    <property type="match status" value="1"/>
</dbReference>
<protein>
    <recommendedName>
        <fullName evidence="3">HTH iclR-type domain-containing protein</fullName>
    </recommendedName>
</protein>
<keyword evidence="5" id="KW-1185">Reference proteome</keyword>
<keyword evidence="2" id="KW-0804">Transcription</keyword>
<dbReference type="Pfam" id="PF09339">
    <property type="entry name" value="HTH_IclR"/>
    <property type="match status" value="1"/>
</dbReference>
<organism evidence="4 5">
    <name type="scientific">Corynebacterium crudilactis</name>
    <dbReference type="NCBI Taxonomy" id="1652495"/>
    <lineage>
        <taxon>Bacteria</taxon>
        <taxon>Bacillati</taxon>
        <taxon>Actinomycetota</taxon>
        <taxon>Actinomycetes</taxon>
        <taxon>Mycobacteriales</taxon>
        <taxon>Corynebacteriaceae</taxon>
        <taxon>Corynebacterium</taxon>
    </lineage>
</organism>
<keyword evidence="1" id="KW-0805">Transcription regulation</keyword>
<dbReference type="InterPro" id="IPR005471">
    <property type="entry name" value="Tscrpt_reg_IclR_N"/>
</dbReference>
<dbReference type="PROSITE" id="PS51077">
    <property type="entry name" value="HTH_ICLR"/>
    <property type="match status" value="1"/>
</dbReference>
<dbReference type="SUPFAM" id="SSF55781">
    <property type="entry name" value="GAF domain-like"/>
    <property type="match status" value="1"/>
</dbReference>
<evidence type="ECO:0000256" key="2">
    <source>
        <dbReference type="ARBA" id="ARBA00023163"/>
    </source>
</evidence>
<dbReference type="STRING" id="1652495.ccrud_00440"/>
<dbReference type="Gene3D" id="3.30.450.40">
    <property type="match status" value="2"/>
</dbReference>
<dbReference type="PANTHER" id="PTHR30136">
    <property type="entry name" value="HELIX-TURN-HELIX TRANSCRIPTIONAL REGULATOR, ICLR FAMILY"/>
    <property type="match status" value="1"/>
</dbReference>
<evidence type="ECO:0000259" key="3">
    <source>
        <dbReference type="PROSITE" id="PS51077"/>
    </source>
</evidence>
<dbReference type="GO" id="GO:0045892">
    <property type="term" value="P:negative regulation of DNA-templated transcription"/>
    <property type="evidence" value="ECO:0007669"/>
    <property type="project" value="TreeGrafter"/>
</dbReference>
<reference evidence="4 5" key="1">
    <citation type="submission" date="2016-05" db="EMBL/GenBank/DDBJ databases">
        <title>Complete genome sequence of Corynebacterium crudilactis, a new Corynebacterium species isolated from raw cow's milk.</title>
        <authorList>
            <person name="Christian R."/>
            <person name="Zimmermann J."/>
            <person name="Lipski A."/>
            <person name="Kalinowski J."/>
        </authorList>
    </citation>
    <scope>NUCLEOTIDE SEQUENCE [LARGE SCALE GENOMIC DNA]</scope>
    <source>
        <strain evidence="4 5">JZ16</strain>
    </source>
</reference>
<dbReference type="EMBL" id="CP015622">
    <property type="protein sequence ID" value="ANE02844.1"/>
    <property type="molecule type" value="Genomic_DNA"/>
</dbReference>
<dbReference type="InterPro" id="IPR036390">
    <property type="entry name" value="WH_DNA-bd_sf"/>
</dbReference>
<dbReference type="InterPro" id="IPR029016">
    <property type="entry name" value="GAF-like_dom_sf"/>
</dbReference>
<dbReference type="InterPro" id="IPR050707">
    <property type="entry name" value="HTH_MetabolicPath_Reg"/>
</dbReference>
<dbReference type="GO" id="GO:0003700">
    <property type="term" value="F:DNA-binding transcription factor activity"/>
    <property type="evidence" value="ECO:0007669"/>
    <property type="project" value="TreeGrafter"/>
</dbReference>
<feature type="domain" description="HTH iclR-type" evidence="3">
    <location>
        <begin position="10"/>
        <end position="71"/>
    </location>
</feature>
<evidence type="ECO:0000256" key="1">
    <source>
        <dbReference type="ARBA" id="ARBA00023015"/>
    </source>
</evidence>
<dbReference type="AlphaFoldDB" id="A0A172QQ77"/>
<dbReference type="KEGG" id="ccjz:ccrud_00440"/>
<dbReference type="OrthoDB" id="156285at2"/>
<accession>A0A172QQ77</accession>
<name>A0A172QQ77_9CORY</name>
<dbReference type="GO" id="GO:0003677">
    <property type="term" value="F:DNA binding"/>
    <property type="evidence" value="ECO:0007669"/>
    <property type="project" value="InterPro"/>
</dbReference>
<evidence type="ECO:0000313" key="5">
    <source>
        <dbReference type="Proteomes" id="UP000076929"/>
    </source>
</evidence>